<evidence type="ECO:0000256" key="1">
    <source>
        <dbReference type="SAM" id="Phobius"/>
    </source>
</evidence>
<gene>
    <name evidence="2" type="ORF">ESB00_08915</name>
</gene>
<feature type="transmembrane region" description="Helical" evidence="1">
    <location>
        <begin position="88"/>
        <end position="117"/>
    </location>
</feature>
<feature type="transmembrane region" description="Helical" evidence="1">
    <location>
        <begin position="6"/>
        <end position="27"/>
    </location>
</feature>
<reference evidence="2 3" key="1">
    <citation type="submission" date="2019-01" db="EMBL/GenBank/DDBJ databases">
        <title>Lacunisphaera sp. strain TWA-58.</title>
        <authorList>
            <person name="Chen W.-M."/>
        </authorList>
    </citation>
    <scope>NUCLEOTIDE SEQUENCE [LARGE SCALE GENOMIC DNA]</scope>
    <source>
        <strain evidence="2 3">TWA-58</strain>
    </source>
</reference>
<proteinExistence type="predicted"/>
<keyword evidence="3" id="KW-1185">Reference proteome</keyword>
<comment type="caution">
    <text evidence="2">The sequence shown here is derived from an EMBL/GenBank/DDBJ whole genome shotgun (WGS) entry which is preliminary data.</text>
</comment>
<name>A0A4Q1CAN2_9BACT</name>
<keyword evidence="1" id="KW-1133">Transmembrane helix</keyword>
<keyword evidence="1" id="KW-0812">Transmembrane</keyword>
<sequence length="119" mass="12665">MLIKHALITALVTWLIILGAALGLAVHRNDVSVKSIIEYAWGVSFAVCILGVLFSSGASTGDTIERTEGVEKSSLNREGYRQADSQDAVVGIAFGTIVMISALLIFGGSLATLYLFFNQ</sequence>
<keyword evidence="1" id="KW-0472">Membrane</keyword>
<protein>
    <submittedName>
        <fullName evidence="2">Uncharacterized protein</fullName>
    </submittedName>
</protein>
<dbReference type="Proteomes" id="UP000290218">
    <property type="component" value="Unassembled WGS sequence"/>
</dbReference>
<dbReference type="AlphaFoldDB" id="A0A4Q1CAN2"/>
<accession>A0A4Q1CAN2</accession>
<evidence type="ECO:0000313" key="3">
    <source>
        <dbReference type="Proteomes" id="UP000290218"/>
    </source>
</evidence>
<evidence type="ECO:0000313" key="2">
    <source>
        <dbReference type="EMBL" id="RXK55980.1"/>
    </source>
</evidence>
<dbReference type="RefSeq" id="WP_129047347.1">
    <property type="nucleotide sequence ID" value="NZ_SDHX01000001.1"/>
</dbReference>
<dbReference type="EMBL" id="SDHX01000001">
    <property type="protein sequence ID" value="RXK55980.1"/>
    <property type="molecule type" value="Genomic_DNA"/>
</dbReference>
<organism evidence="2 3">
    <name type="scientific">Oleiharenicola lentus</name>
    <dbReference type="NCBI Taxonomy" id="2508720"/>
    <lineage>
        <taxon>Bacteria</taxon>
        <taxon>Pseudomonadati</taxon>
        <taxon>Verrucomicrobiota</taxon>
        <taxon>Opitutia</taxon>
        <taxon>Opitutales</taxon>
        <taxon>Opitutaceae</taxon>
        <taxon>Oleiharenicola</taxon>
    </lineage>
</organism>
<feature type="transmembrane region" description="Helical" evidence="1">
    <location>
        <begin position="39"/>
        <end position="58"/>
    </location>
</feature>